<dbReference type="OrthoDB" id="238366at2"/>
<dbReference type="InterPro" id="IPR006073">
    <property type="entry name" value="GTP-bd"/>
</dbReference>
<dbReference type="AlphaFoldDB" id="A0A517QR90"/>
<name>A0A517QR90_9PLAN</name>
<keyword evidence="1" id="KW-1133">Transmembrane helix</keyword>
<protein>
    <submittedName>
        <fullName evidence="3">GTPase Der</fullName>
    </submittedName>
</protein>
<reference evidence="3 4" key="1">
    <citation type="submission" date="2019-02" db="EMBL/GenBank/DDBJ databases">
        <title>Deep-cultivation of Planctomycetes and their phenomic and genomic characterization uncovers novel biology.</title>
        <authorList>
            <person name="Wiegand S."/>
            <person name="Jogler M."/>
            <person name="Boedeker C."/>
            <person name="Pinto D."/>
            <person name="Vollmers J."/>
            <person name="Rivas-Marin E."/>
            <person name="Kohn T."/>
            <person name="Peeters S.H."/>
            <person name="Heuer A."/>
            <person name="Rast P."/>
            <person name="Oberbeckmann S."/>
            <person name="Bunk B."/>
            <person name="Jeske O."/>
            <person name="Meyerdierks A."/>
            <person name="Storesund J.E."/>
            <person name="Kallscheuer N."/>
            <person name="Luecker S."/>
            <person name="Lage O.M."/>
            <person name="Pohl T."/>
            <person name="Merkel B.J."/>
            <person name="Hornburger P."/>
            <person name="Mueller R.-W."/>
            <person name="Bruemmer F."/>
            <person name="Labrenz M."/>
            <person name="Spormann A.M."/>
            <person name="Op den Camp H."/>
            <person name="Overmann J."/>
            <person name="Amann R."/>
            <person name="Jetten M.S.M."/>
            <person name="Mascher T."/>
            <person name="Medema M.H."/>
            <person name="Devos D.P."/>
            <person name="Kaster A.-K."/>
            <person name="Ovreas L."/>
            <person name="Rohde M."/>
            <person name="Galperin M.Y."/>
            <person name="Jogler C."/>
        </authorList>
    </citation>
    <scope>NUCLEOTIDE SEQUENCE [LARGE SCALE GENOMIC DNA]</scope>
    <source>
        <strain evidence="3 4">Mal48</strain>
    </source>
</reference>
<dbReference type="Pfam" id="PF01926">
    <property type="entry name" value="MMR_HSR1"/>
    <property type="match status" value="1"/>
</dbReference>
<keyword evidence="4" id="KW-1185">Reference proteome</keyword>
<accession>A0A517QR90</accession>
<dbReference type="GO" id="GO:0030488">
    <property type="term" value="P:tRNA methylation"/>
    <property type="evidence" value="ECO:0007669"/>
    <property type="project" value="TreeGrafter"/>
</dbReference>
<dbReference type="GO" id="GO:0005525">
    <property type="term" value="F:GTP binding"/>
    <property type="evidence" value="ECO:0007669"/>
    <property type="project" value="InterPro"/>
</dbReference>
<gene>
    <name evidence="3" type="primary">der_1</name>
    <name evidence="3" type="ORF">Mal48_33850</name>
</gene>
<dbReference type="KEGG" id="tpol:Mal48_33850"/>
<proteinExistence type="predicted"/>
<organism evidence="3 4">
    <name type="scientific">Thalassoglobus polymorphus</name>
    <dbReference type="NCBI Taxonomy" id="2527994"/>
    <lineage>
        <taxon>Bacteria</taxon>
        <taxon>Pseudomonadati</taxon>
        <taxon>Planctomycetota</taxon>
        <taxon>Planctomycetia</taxon>
        <taxon>Planctomycetales</taxon>
        <taxon>Planctomycetaceae</taxon>
        <taxon>Thalassoglobus</taxon>
    </lineage>
</organism>
<dbReference type="Proteomes" id="UP000315724">
    <property type="component" value="Chromosome"/>
</dbReference>
<sequence length="513" mass="57588">MVSIRSIILGILYISPVFVYVGFGGYALWQTGLFRWTWWIIPGCWFIAFLTAKLWPAKPPRSLPNETPKHWTQKDEQALRIVEEYQNQVDECTPEELTDLQFYLHQSQDLARSLGKYYHPKGKELYSSLTVVEVLAAIRLAVEDLEIWFHESVPGSHLITIQQWKYLGKAPKWAKRVSEVGWMASLLLNPLNIAKYLSSKATLQPIAEELRTEFLAAVYLRFTRQVGFYLIEMNSGRLRRGADRYRATFGAHTVESLANPSTIPPDSVIVAVVGQVKAGKSSVINALIGKQEAVVDILPSTKTVSRYRLPIPDTNESLTFLDTPGYADAGLSRSEFKELEQAIQEADVILLVSDAHSPGKAADVELLETIQNHAKTRPELKIPPVVLCLTHIDLLSPMMEWTPPYDWDNPSRPKEESIHAAVNSAQELFGTSVRETVAVCSDVARNRAFHIEGLLAALLTQLDAGKSVALLKAYEKNLDQDRLSVLFDQLKASGKTIVQMWGEERLKLPKPSV</sequence>
<dbReference type="InterPro" id="IPR027417">
    <property type="entry name" value="P-loop_NTPase"/>
</dbReference>
<keyword evidence="1" id="KW-0812">Transmembrane</keyword>
<dbReference type="SUPFAM" id="SSF52540">
    <property type="entry name" value="P-loop containing nucleoside triphosphate hydrolases"/>
    <property type="match status" value="1"/>
</dbReference>
<dbReference type="PANTHER" id="PTHR42714:SF2">
    <property type="entry name" value="TRNA MODIFICATION GTPASE GTPBP3, MITOCHONDRIAL"/>
    <property type="match status" value="1"/>
</dbReference>
<dbReference type="PANTHER" id="PTHR42714">
    <property type="entry name" value="TRNA MODIFICATION GTPASE GTPBP3"/>
    <property type="match status" value="1"/>
</dbReference>
<evidence type="ECO:0000313" key="3">
    <source>
        <dbReference type="EMBL" id="QDT34125.1"/>
    </source>
</evidence>
<evidence type="ECO:0000256" key="1">
    <source>
        <dbReference type="SAM" id="Phobius"/>
    </source>
</evidence>
<dbReference type="EMBL" id="CP036267">
    <property type="protein sequence ID" value="QDT34125.1"/>
    <property type="molecule type" value="Genomic_DNA"/>
</dbReference>
<dbReference type="GO" id="GO:0002098">
    <property type="term" value="P:tRNA wobble uridine modification"/>
    <property type="evidence" value="ECO:0007669"/>
    <property type="project" value="TreeGrafter"/>
</dbReference>
<evidence type="ECO:0000259" key="2">
    <source>
        <dbReference type="Pfam" id="PF01926"/>
    </source>
</evidence>
<feature type="domain" description="G" evidence="2">
    <location>
        <begin position="270"/>
        <end position="375"/>
    </location>
</feature>
<dbReference type="Gene3D" id="3.40.50.300">
    <property type="entry name" value="P-loop containing nucleotide triphosphate hydrolases"/>
    <property type="match status" value="1"/>
</dbReference>
<evidence type="ECO:0000313" key="4">
    <source>
        <dbReference type="Proteomes" id="UP000315724"/>
    </source>
</evidence>
<dbReference type="GO" id="GO:0005829">
    <property type="term" value="C:cytosol"/>
    <property type="evidence" value="ECO:0007669"/>
    <property type="project" value="TreeGrafter"/>
</dbReference>
<keyword evidence="1" id="KW-0472">Membrane</keyword>
<dbReference type="RefSeq" id="WP_145201567.1">
    <property type="nucleotide sequence ID" value="NZ_CP036267.1"/>
</dbReference>
<feature type="transmembrane region" description="Helical" evidence="1">
    <location>
        <begin position="7"/>
        <end position="30"/>
    </location>
</feature>
<dbReference type="CDD" id="cd00882">
    <property type="entry name" value="Ras_like_GTPase"/>
    <property type="match status" value="1"/>
</dbReference>